<accession>A0ABW4AIY2</accession>
<dbReference type="Pfam" id="PF04542">
    <property type="entry name" value="Sigma70_r2"/>
    <property type="match status" value="1"/>
</dbReference>
<evidence type="ECO:0000256" key="3">
    <source>
        <dbReference type="ARBA" id="ARBA00023082"/>
    </source>
</evidence>
<dbReference type="InterPro" id="IPR036388">
    <property type="entry name" value="WH-like_DNA-bd_sf"/>
</dbReference>
<keyword evidence="4" id="KW-0238">DNA-binding</keyword>
<dbReference type="InterPro" id="IPR013324">
    <property type="entry name" value="RNA_pol_sigma_r3/r4-like"/>
</dbReference>
<protein>
    <submittedName>
        <fullName evidence="7">RNA polymerase sigma factor</fullName>
    </submittedName>
</protein>
<dbReference type="SUPFAM" id="SSF88946">
    <property type="entry name" value="Sigma2 domain of RNA polymerase sigma factors"/>
    <property type="match status" value="1"/>
</dbReference>
<dbReference type="SUPFAM" id="SSF88659">
    <property type="entry name" value="Sigma3 and sigma4 domains of RNA polymerase sigma factors"/>
    <property type="match status" value="1"/>
</dbReference>
<evidence type="ECO:0000256" key="1">
    <source>
        <dbReference type="ARBA" id="ARBA00010641"/>
    </source>
</evidence>
<reference evidence="8" key="1">
    <citation type="journal article" date="2019" name="Int. J. Syst. Evol. Microbiol.">
        <title>The Global Catalogue of Microorganisms (GCM) 10K type strain sequencing project: providing services to taxonomists for standard genome sequencing and annotation.</title>
        <authorList>
            <consortium name="The Broad Institute Genomics Platform"/>
            <consortium name="The Broad Institute Genome Sequencing Center for Infectious Disease"/>
            <person name="Wu L."/>
            <person name="Ma J."/>
        </authorList>
    </citation>
    <scope>NUCLEOTIDE SEQUENCE [LARGE SCALE GENOMIC DNA]</scope>
    <source>
        <strain evidence="8">CCM 7526</strain>
    </source>
</reference>
<comment type="similarity">
    <text evidence="1">Belongs to the sigma-70 factor family. ECF subfamily.</text>
</comment>
<evidence type="ECO:0000256" key="4">
    <source>
        <dbReference type="ARBA" id="ARBA00023125"/>
    </source>
</evidence>
<keyword evidence="8" id="KW-1185">Reference proteome</keyword>
<dbReference type="InterPro" id="IPR014284">
    <property type="entry name" value="RNA_pol_sigma-70_dom"/>
</dbReference>
<dbReference type="InterPro" id="IPR000792">
    <property type="entry name" value="Tscrpt_reg_LuxR_C"/>
</dbReference>
<keyword evidence="3" id="KW-0731">Sigma factor</keyword>
<dbReference type="SMART" id="SM00421">
    <property type="entry name" value="HTH_LUXR"/>
    <property type="match status" value="1"/>
</dbReference>
<evidence type="ECO:0000256" key="5">
    <source>
        <dbReference type="ARBA" id="ARBA00023163"/>
    </source>
</evidence>
<evidence type="ECO:0000256" key="2">
    <source>
        <dbReference type="ARBA" id="ARBA00023015"/>
    </source>
</evidence>
<sequence length="183" mass="21569">MNPAEATWSENTEVAPGAAFEVFFRENYPRVERFLWSLCPDRHLVDDAVQEAFIVAYAKWDVVSRHQRPLIWVRKVARNKLWHLQAQNGRHREAPLDDIVPDRLTEPADPYEARQTILYLLRRLPRRQREVLALEMDGSTDAEIALELDITENTVRTYKAEARRRFQELAADADYQEAARRRR</sequence>
<organism evidence="7 8">
    <name type="scientific">Actinoplanes sichuanensis</name>
    <dbReference type="NCBI Taxonomy" id="512349"/>
    <lineage>
        <taxon>Bacteria</taxon>
        <taxon>Bacillati</taxon>
        <taxon>Actinomycetota</taxon>
        <taxon>Actinomycetes</taxon>
        <taxon>Micromonosporales</taxon>
        <taxon>Micromonosporaceae</taxon>
        <taxon>Actinoplanes</taxon>
    </lineage>
</organism>
<dbReference type="InterPro" id="IPR013325">
    <property type="entry name" value="RNA_pol_sigma_r2"/>
</dbReference>
<dbReference type="NCBIfam" id="TIGR02937">
    <property type="entry name" value="sigma70-ECF"/>
    <property type="match status" value="1"/>
</dbReference>
<dbReference type="EMBL" id="JBHTMK010000043">
    <property type="protein sequence ID" value="MFD1370123.1"/>
    <property type="molecule type" value="Genomic_DNA"/>
</dbReference>
<dbReference type="PANTHER" id="PTHR43133:SF8">
    <property type="entry name" value="RNA POLYMERASE SIGMA FACTOR HI_1459-RELATED"/>
    <property type="match status" value="1"/>
</dbReference>
<dbReference type="Gene3D" id="1.10.10.10">
    <property type="entry name" value="Winged helix-like DNA-binding domain superfamily/Winged helix DNA-binding domain"/>
    <property type="match status" value="1"/>
</dbReference>
<name>A0ABW4AIY2_9ACTN</name>
<comment type="caution">
    <text evidence="7">The sequence shown here is derived from an EMBL/GenBank/DDBJ whole genome shotgun (WGS) entry which is preliminary data.</text>
</comment>
<gene>
    <name evidence="7" type="ORF">ACFQ5G_32720</name>
</gene>
<dbReference type="Proteomes" id="UP001597183">
    <property type="component" value="Unassembled WGS sequence"/>
</dbReference>
<dbReference type="RefSeq" id="WP_317790814.1">
    <property type="nucleotide sequence ID" value="NZ_AP028461.1"/>
</dbReference>
<evidence type="ECO:0000313" key="8">
    <source>
        <dbReference type="Proteomes" id="UP001597183"/>
    </source>
</evidence>
<dbReference type="InterPro" id="IPR039425">
    <property type="entry name" value="RNA_pol_sigma-70-like"/>
</dbReference>
<evidence type="ECO:0000313" key="7">
    <source>
        <dbReference type="EMBL" id="MFD1370123.1"/>
    </source>
</evidence>
<proteinExistence type="inferred from homology"/>
<dbReference type="Pfam" id="PF08281">
    <property type="entry name" value="Sigma70_r4_2"/>
    <property type="match status" value="1"/>
</dbReference>
<evidence type="ECO:0000259" key="6">
    <source>
        <dbReference type="SMART" id="SM00421"/>
    </source>
</evidence>
<dbReference type="InterPro" id="IPR007627">
    <property type="entry name" value="RNA_pol_sigma70_r2"/>
</dbReference>
<dbReference type="Gene3D" id="1.10.1740.10">
    <property type="match status" value="1"/>
</dbReference>
<keyword evidence="2" id="KW-0805">Transcription regulation</keyword>
<dbReference type="PRINTS" id="PR00038">
    <property type="entry name" value="HTHLUXR"/>
</dbReference>
<feature type="domain" description="HTH luxR-type" evidence="6">
    <location>
        <begin position="121"/>
        <end position="173"/>
    </location>
</feature>
<keyword evidence="5" id="KW-0804">Transcription</keyword>
<dbReference type="InterPro" id="IPR013249">
    <property type="entry name" value="RNA_pol_sigma70_r4_t2"/>
</dbReference>
<dbReference type="PANTHER" id="PTHR43133">
    <property type="entry name" value="RNA POLYMERASE ECF-TYPE SIGMA FACTO"/>
    <property type="match status" value="1"/>
</dbReference>